<dbReference type="Gene3D" id="3.40.190.10">
    <property type="entry name" value="Periplasmic binding protein-like II"/>
    <property type="match status" value="5"/>
</dbReference>
<dbReference type="GO" id="GO:0006826">
    <property type="term" value="P:iron ion transport"/>
    <property type="evidence" value="ECO:0007669"/>
    <property type="project" value="TreeGrafter"/>
</dbReference>
<dbReference type="GO" id="GO:0005769">
    <property type="term" value="C:early endosome"/>
    <property type="evidence" value="ECO:0007669"/>
    <property type="project" value="TreeGrafter"/>
</dbReference>
<feature type="disulfide bond" evidence="7">
    <location>
        <begin position="42"/>
        <end position="84"/>
    </location>
</feature>
<feature type="binding site" evidence="6">
    <location>
        <position position="99"/>
    </location>
    <ligand>
        <name>Fe(3+)</name>
        <dbReference type="ChEBI" id="CHEBI:29034"/>
        <label>1</label>
    </ligand>
</feature>
<evidence type="ECO:0000313" key="9">
    <source>
        <dbReference type="EMBL" id="KAF6209555.1"/>
    </source>
</evidence>
<feature type="binding site" evidence="6">
    <location>
        <position position="237"/>
    </location>
    <ligand>
        <name>Fe(3+)</name>
        <dbReference type="ChEBI" id="CHEBI:29034"/>
        <label>1</label>
    </ligand>
</feature>
<gene>
    <name evidence="9" type="ORF">GE061_015303</name>
</gene>
<feature type="disulfide bond" evidence="7">
    <location>
        <begin position="684"/>
        <end position="698"/>
    </location>
</feature>
<feature type="binding site" evidence="5">
    <location>
        <position position="563"/>
    </location>
    <ligand>
        <name>hydrogencarbonate</name>
        <dbReference type="ChEBI" id="CHEBI:17544"/>
        <label>1</label>
    </ligand>
</feature>
<dbReference type="SMART" id="SM00094">
    <property type="entry name" value="TR_FER"/>
    <property type="match status" value="2"/>
</dbReference>
<dbReference type="Pfam" id="PF00405">
    <property type="entry name" value="Transferrin"/>
    <property type="match status" value="2"/>
</dbReference>
<dbReference type="PANTHER" id="PTHR11485">
    <property type="entry name" value="TRANSFERRIN"/>
    <property type="match status" value="1"/>
</dbReference>
<feature type="disulfide bond" evidence="7">
    <location>
        <begin position="615"/>
        <end position="626"/>
    </location>
</feature>
<evidence type="ECO:0000256" key="1">
    <source>
        <dbReference type="ARBA" id="ARBA00004613"/>
    </source>
</evidence>
<evidence type="ECO:0000256" key="2">
    <source>
        <dbReference type="ARBA" id="ARBA00022525"/>
    </source>
</evidence>
<evidence type="ECO:0000256" key="3">
    <source>
        <dbReference type="ARBA" id="ARBA00022737"/>
    </source>
</evidence>
<dbReference type="CDD" id="cd13529">
    <property type="entry name" value="PBP2_transferrin"/>
    <property type="match status" value="2"/>
</dbReference>
<keyword evidence="6" id="KW-0479">Metal-binding</keyword>
<feature type="disulfide bond" evidence="7">
    <location>
        <begin position="554"/>
        <end position="643"/>
    </location>
</feature>
<dbReference type="InterPro" id="IPR016357">
    <property type="entry name" value="Transferrin"/>
</dbReference>
<dbReference type="PROSITE" id="PS00205">
    <property type="entry name" value="TRANSFERRIN_LIKE_1"/>
    <property type="match status" value="1"/>
</dbReference>
<comment type="caution">
    <text evidence="9">The sequence shown here is derived from an EMBL/GenBank/DDBJ whole genome shotgun (WGS) entry which is preliminary data.</text>
</comment>
<feature type="binding site" evidence="6">
    <location>
        <position position="502"/>
    </location>
    <ligand>
        <name>Fe(3+)</name>
        <dbReference type="ChEBI" id="CHEBI:29034"/>
        <label>1</label>
    </ligand>
</feature>
<feature type="binding site" evidence="5">
    <location>
        <position position="562"/>
    </location>
    <ligand>
        <name>hydrogencarbonate</name>
        <dbReference type="ChEBI" id="CHEBI:17544"/>
        <label>1</label>
    </ligand>
</feature>
<evidence type="ECO:0000313" key="10">
    <source>
        <dbReference type="Proteomes" id="UP000466442"/>
    </source>
</evidence>
<proteinExistence type="predicted"/>
<dbReference type="SUPFAM" id="SSF53850">
    <property type="entry name" value="Periplasmic binding protein-like II"/>
    <property type="match status" value="2"/>
</dbReference>
<reference evidence="9" key="1">
    <citation type="journal article" date="2021" name="Mol. Ecol. Resour.">
        <title>Apolygus lucorum genome provides insights into omnivorousness and mesophyll feeding.</title>
        <authorList>
            <person name="Liu Y."/>
            <person name="Liu H."/>
            <person name="Wang H."/>
            <person name="Huang T."/>
            <person name="Liu B."/>
            <person name="Yang B."/>
            <person name="Yin L."/>
            <person name="Li B."/>
            <person name="Zhang Y."/>
            <person name="Zhang S."/>
            <person name="Jiang F."/>
            <person name="Zhang X."/>
            <person name="Ren Y."/>
            <person name="Wang B."/>
            <person name="Wang S."/>
            <person name="Lu Y."/>
            <person name="Wu K."/>
            <person name="Fan W."/>
            <person name="Wang G."/>
        </authorList>
    </citation>
    <scope>NUCLEOTIDE SEQUENCE</scope>
    <source>
        <strain evidence="9">12Hb</strain>
    </source>
</reference>
<feature type="binding site" evidence="5">
    <location>
        <position position="162"/>
    </location>
    <ligand>
        <name>hydrogencarbonate</name>
        <dbReference type="ChEBI" id="CHEBI:17544"/>
        <label>1</label>
    </ligand>
</feature>
<dbReference type="FunFam" id="3.40.190.10:FF:000095">
    <property type="entry name" value="Lactotransferrin"/>
    <property type="match status" value="1"/>
</dbReference>
<evidence type="ECO:0000256" key="4">
    <source>
        <dbReference type="ARBA" id="ARBA00023157"/>
    </source>
</evidence>
<dbReference type="GO" id="GO:0005886">
    <property type="term" value="C:plasma membrane"/>
    <property type="evidence" value="ECO:0007669"/>
    <property type="project" value="TreeGrafter"/>
</dbReference>
<dbReference type="InterPro" id="IPR018195">
    <property type="entry name" value="Transferrin_Fe_BS"/>
</dbReference>
<evidence type="ECO:0000256" key="6">
    <source>
        <dbReference type="PIRSR" id="PIRSR002549-3"/>
    </source>
</evidence>
<feature type="binding site" evidence="5">
    <location>
        <position position="155"/>
    </location>
    <ligand>
        <name>hydrogencarbonate</name>
        <dbReference type="ChEBI" id="CHEBI:17544"/>
        <label>1</label>
    </ligand>
</feature>
<dbReference type="InterPro" id="IPR001156">
    <property type="entry name" value="Transferrin-like_dom"/>
</dbReference>
<dbReference type="AlphaFoldDB" id="A0A6A4JA21"/>
<organism evidence="9 10">
    <name type="scientific">Apolygus lucorum</name>
    <name type="common">Small green plant bug</name>
    <name type="synonym">Lygocoris lucorum</name>
    <dbReference type="NCBI Taxonomy" id="248454"/>
    <lineage>
        <taxon>Eukaryota</taxon>
        <taxon>Metazoa</taxon>
        <taxon>Ecdysozoa</taxon>
        <taxon>Arthropoda</taxon>
        <taxon>Hexapoda</taxon>
        <taxon>Insecta</taxon>
        <taxon>Pterygota</taxon>
        <taxon>Neoptera</taxon>
        <taxon>Paraneoptera</taxon>
        <taxon>Hemiptera</taxon>
        <taxon>Heteroptera</taxon>
        <taxon>Panheteroptera</taxon>
        <taxon>Cimicomorpha</taxon>
        <taxon>Miridae</taxon>
        <taxon>Mirini</taxon>
        <taxon>Apolygus</taxon>
    </lineage>
</organism>
<feature type="binding site" evidence="6">
    <location>
        <position position="530"/>
    </location>
    <ligand>
        <name>Fe(3+)</name>
        <dbReference type="ChEBI" id="CHEBI:29034"/>
        <label>1</label>
    </ligand>
</feature>
<dbReference type="OrthoDB" id="9981115at2759"/>
<accession>A0A6A4JA21</accession>
<dbReference type="Proteomes" id="UP000466442">
    <property type="component" value="Unassembled WGS sequence"/>
</dbReference>
<dbReference type="GO" id="GO:0055037">
    <property type="term" value="C:recycling endosome"/>
    <property type="evidence" value="ECO:0007669"/>
    <property type="project" value="TreeGrafter"/>
</dbReference>
<evidence type="ECO:0000259" key="8">
    <source>
        <dbReference type="PROSITE" id="PS51408"/>
    </source>
</evidence>
<dbReference type="PRINTS" id="PR00422">
    <property type="entry name" value="TRANSFERRIN"/>
</dbReference>
<feature type="binding site" evidence="6">
    <location>
        <position position="127"/>
    </location>
    <ligand>
        <name>Fe(3+)</name>
        <dbReference type="ChEBI" id="CHEBI:29034"/>
        <label>1</label>
    </ligand>
</feature>
<comment type="subcellular location">
    <subcellularLocation>
        <location evidence="1">Secreted</location>
    </subcellularLocation>
</comment>
<feature type="domain" description="Transferrin-like" evidence="8">
    <location>
        <begin position="447"/>
        <end position="793"/>
    </location>
</feature>
<protein>
    <recommendedName>
        <fullName evidence="8">Transferrin-like domain-containing protein</fullName>
    </recommendedName>
</protein>
<name>A0A6A4JA21_APOLU</name>
<keyword evidence="6" id="KW-0408">Iron</keyword>
<feature type="disulfide bond" evidence="7">
    <location>
        <begin position="280"/>
        <end position="294"/>
    </location>
</feature>
<keyword evidence="2" id="KW-0964">Secreted</keyword>
<keyword evidence="3" id="KW-0677">Repeat</keyword>
<feature type="disulfide bond" evidence="7">
    <location>
        <begin position="52"/>
        <end position="75"/>
    </location>
</feature>
<feature type="disulfide bond" evidence="7">
    <location>
        <begin position="196"/>
        <end position="219"/>
    </location>
</feature>
<dbReference type="PROSITE" id="PS51408">
    <property type="entry name" value="TRANSFERRIN_LIKE_4"/>
    <property type="match status" value="2"/>
</dbReference>
<dbReference type="PIRSF" id="PIRSF002549">
    <property type="entry name" value="Transferrin"/>
    <property type="match status" value="1"/>
</dbReference>
<keyword evidence="4 7" id="KW-1015">Disulfide bond</keyword>
<evidence type="ECO:0000256" key="5">
    <source>
        <dbReference type="PIRSR" id="PIRSR002549-2"/>
    </source>
</evidence>
<dbReference type="GO" id="GO:0005615">
    <property type="term" value="C:extracellular space"/>
    <property type="evidence" value="ECO:0007669"/>
    <property type="project" value="InterPro"/>
</dbReference>
<feature type="disulfide bond" evidence="7">
    <location>
        <begin position="153"/>
        <end position="243"/>
    </location>
</feature>
<feature type="disulfide bond" evidence="7">
    <location>
        <begin position="596"/>
        <end position="618"/>
    </location>
</feature>
<feature type="binding site" evidence="5">
    <location>
        <position position="161"/>
    </location>
    <ligand>
        <name>hydrogencarbonate</name>
        <dbReference type="ChEBI" id="CHEBI:17544"/>
        <label>1</label>
    </ligand>
</feature>
<dbReference type="EMBL" id="WIXP02000006">
    <property type="protein sequence ID" value="KAF6209555.1"/>
    <property type="molecule type" value="Genomic_DNA"/>
</dbReference>
<dbReference type="GO" id="GO:0046872">
    <property type="term" value="F:metal ion binding"/>
    <property type="evidence" value="ECO:0007669"/>
    <property type="project" value="UniProtKB-KW"/>
</dbReference>
<feature type="disulfide bond" evidence="7">
    <location>
        <begin position="460"/>
        <end position="478"/>
    </location>
</feature>
<feature type="domain" description="Transferrin-like" evidence="8">
    <location>
        <begin position="39"/>
        <end position="387"/>
    </location>
</feature>
<keyword evidence="10" id="KW-1185">Reference proteome</keyword>
<evidence type="ECO:0000256" key="7">
    <source>
        <dbReference type="PIRSR" id="PIRSR002549-4"/>
    </source>
</evidence>
<dbReference type="PANTHER" id="PTHR11485:SF29">
    <property type="entry name" value="TRANSFERRIN 2"/>
    <property type="match status" value="1"/>
</dbReference>
<feature type="disulfide bond" evidence="7">
    <location>
        <begin position="450"/>
        <end position="487"/>
    </location>
</feature>
<sequence>MLDLKLTVSSILVLLFVGFHPIKGDYYSQLLEKKTENTVTWCTIGEEETKKCQAFSRSVIAANRTFGGDFLFLDCKRAISKEECMKLIEEEEATLTTLDAGEVFVGGRYFSTVPILRHIYTDQHQYYYAVAVIKKDTLTDVSSLYGLRGKKACFTEVGTLAGWILPIKTLMERGGLQIVDCNNHVKNAITYFGPSCAVNSLADKYNPIGDNSDKLCQLCIGKVPGGKCTRADPYAGYSGAFRCLLEAGEIAFLKHTTVTEMISDKTEFPSLNVDNFQLLCLDGSRRPVSEYENCNWGRVPSSAVVTSSAKTAKVRRMYQKFLQRAVQIFGPSESRINSTRPLKDPYETNNRGFNDFYGNEKDPYAKDNRDRSFDGFDAYSSTENSIEYETFNIFESAPRYGRQRNLLFEDYTSLLEALPENGQTFSVYLGQSMDSIYAVRDCPVRKMTMCVTSDPEMEKCHKMRVALKAQLLKPEMSCYKGHSHIHCMQAIRNGDADVSVFDAGDVYTAGLNYDLIPIMAEIYNLNGPEYYVVAIAKEEDPDTEITYLKGKNTCHGGINTAAGWVIPLAYLISNGWMRNYGCNSMRAAAEYFSKACVPGAISSEYNTEMPYDNMCHLCHGRSYMYCRRDASEDYYGHTGAFRCLVEGGGHVAFVKHTTVLENTDGKRREWWARNTLNEDFQLLCPDGTRAPLDRYPDCNLGKARANAIVTRGGEAYNATQQNAYLNLFTYAQQFYGRKQWDDFNFAMFVSEPPYADLIFQDATTQLRIIPNAQRWYSDYLGKDFLRAKRIVDCYAGASTAIYSLPLILFSSVAALLR</sequence>